<dbReference type="Gene3D" id="3.40.50.720">
    <property type="entry name" value="NAD(P)-binding Rossmann-like Domain"/>
    <property type="match status" value="1"/>
</dbReference>
<evidence type="ECO:0000259" key="1">
    <source>
        <dbReference type="Pfam" id="PF02254"/>
    </source>
</evidence>
<dbReference type="RefSeq" id="WP_004517010.1">
    <property type="nucleotide sequence ID" value="NZ_FNOF01000005.1"/>
</dbReference>
<name>A0A1H2V1R5_HALVA</name>
<proteinExistence type="predicted"/>
<dbReference type="GO" id="GO:0006813">
    <property type="term" value="P:potassium ion transport"/>
    <property type="evidence" value="ECO:0007669"/>
    <property type="project" value="InterPro"/>
</dbReference>
<evidence type="ECO:0000313" key="2">
    <source>
        <dbReference type="EMBL" id="SDW62220.1"/>
    </source>
</evidence>
<dbReference type="SUPFAM" id="SSF51735">
    <property type="entry name" value="NAD(P)-binding Rossmann-fold domains"/>
    <property type="match status" value="1"/>
</dbReference>
<dbReference type="Pfam" id="PF02254">
    <property type="entry name" value="TrkA_N"/>
    <property type="match status" value="1"/>
</dbReference>
<dbReference type="AlphaFoldDB" id="A0A1H2V1R5"/>
<gene>
    <name evidence="2" type="ORF">SAMN05443574_10577</name>
</gene>
<dbReference type="InterPro" id="IPR036291">
    <property type="entry name" value="NAD(P)-bd_dom_sf"/>
</dbReference>
<dbReference type="EMBL" id="FNOF01000005">
    <property type="protein sequence ID" value="SDW62220.1"/>
    <property type="molecule type" value="Genomic_DNA"/>
</dbReference>
<reference evidence="2 3" key="1">
    <citation type="submission" date="2016-10" db="EMBL/GenBank/DDBJ databases">
        <authorList>
            <person name="de Groot N.N."/>
        </authorList>
    </citation>
    <scope>NUCLEOTIDE SEQUENCE [LARGE SCALE GENOMIC DNA]</scope>
    <source>
        <strain evidence="2 3">DSM 3756</strain>
    </source>
</reference>
<feature type="domain" description="RCK N-terminal" evidence="1">
    <location>
        <begin position="27"/>
        <end position="130"/>
    </location>
</feature>
<dbReference type="STRING" id="28442.SAMN05443574_10577"/>
<organism evidence="2 3">
    <name type="scientific">Haloarcula vallismortis</name>
    <name type="common">Halobacterium vallismortis</name>
    <dbReference type="NCBI Taxonomy" id="28442"/>
    <lineage>
        <taxon>Archaea</taxon>
        <taxon>Methanobacteriati</taxon>
        <taxon>Methanobacteriota</taxon>
        <taxon>Stenosarchaea group</taxon>
        <taxon>Halobacteria</taxon>
        <taxon>Halobacteriales</taxon>
        <taxon>Haloarculaceae</taxon>
        <taxon>Haloarcula</taxon>
    </lineage>
</organism>
<accession>A0A1H2V1R5</accession>
<protein>
    <submittedName>
        <fullName evidence="2">TrkA-N domain-containing protein</fullName>
    </submittedName>
</protein>
<sequence>MISLTGLREQVDDDVDPPSVLVISDRHVGSAVVTAFSRDADTCLVTDHDGVAGQVPDDTRVVVGDGRKRAVLQDAGAETTDIALVSMQTDHGAFLVTQLLRTQFGVETVVVVLNDPQHRSAFESVATEVICSSQVLATELERAVETTLQMPETA</sequence>
<dbReference type="InterPro" id="IPR003148">
    <property type="entry name" value="RCK_N"/>
</dbReference>
<evidence type="ECO:0000313" key="3">
    <source>
        <dbReference type="Proteomes" id="UP000182573"/>
    </source>
</evidence>
<dbReference type="Proteomes" id="UP000182573">
    <property type="component" value="Unassembled WGS sequence"/>
</dbReference>